<reference evidence="8" key="1">
    <citation type="submission" date="2020-12" db="EMBL/GenBank/DDBJ databases">
        <authorList>
            <person name="Huq M.A."/>
        </authorList>
    </citation>
    <scope>NUCLEOTIDE SEQUENCE</scope>
    <source>
        <strain evidence="8">MAHUQ-46</strain>
    </source>
</reference>
<keyword evidence="3" id="KW-0597">Phosphoprotein</keyword>
<name>A0A934MJW9_9BACL</name>
<dbReference type="InterPro" id="IPR050640">
    <property type="entry name" value="Bact_2-comp_sensor_kinase"/>
</dbReference>
<dbReference type="Gene3D" id="3.30.565.10">
    <property type="entry name" value="Histidine kinase-like ATPase, C-terminal domain"/>
    <property type="match status" value="1"/>
</dbReference>
<evidence type="ECO:0000259" key="7">
    <source>
        <dbReference type="PROSITE" id="PS50885"/>
    </source>
</evidence>
<evidence type="ECO:0000256" key="4">
    <source>
        <dbReference type="ARBA" id="ARBA00022679"/>
    </source>
</evidence>
<evidence type="ECO:0000256" key="2">
    <source>
        <dbReference type="ARBA" id="ARBA00022475"/>
    </source>
</evidence>
<comment type="subcellular location">
    <subcellularLocation>
        <location evidence="1">Cell membrane</location>
        <topology evidence="1">Multi-pass membrane protein</topology>
    </subcellularLocation>
</comment>
<dbReference type="PANTHER" id="PTHR34220">
    <property type="entry name" value="SENSOR HISTIDINE KINASE YPDA"/>
    <property type="match status" value="1"/>
</dbReference>
<dbReference type="InterPro" id="IPR010559">
    <property type="entry name" value="Sig_transdc_His_kin_internal"/>
</dbReference>
<dbReference type="InterPro" id="IPR036890">
    <property type="entry name" value="HATPase_C_sf"/>
</dbReference>
<dbReference type="GO" id="GO:0000155">
    <property type="term" value="F:phosphorelay sensor kinase activity"/>
    <property type="evidence" value="ECO:0007669"/>
    <property type="project" value="InterPro"/>
</dbReference>
<keyword evidence="6" id="KW-1133">Transmembrane helix</keyword>
<dbReference type="Pfam" id="PF06580">
    <property type="entry name" value="His_kinase"/>
    <property type="match status" value="1"/>
</dbReference>
<accession>A0A934MJW9</accession>
<keyword evidence="2" id="KW-1003">Cell membrane</keyword>
<feature type="transmembrane region" description="Helical" evidence="6">
    <location>
        <begin position="303"/>
        <end position="323"/>
    </location>
</feature>
<evidence type="ECO:0000256" key="5">
    <source>
        <dbReference type="ARBA" id="ARBA00023136"/>
    </source>
</evidence>
<sequence>MRGRMRNPLTKLNIKQQLILIFLAMAFPVFLLHWYSNGKAEQIMKRNVTNVYVELNKQNQTLIGRDIDTVHRIMTTIIQNPVTQQMKYQENSVYKRVRKYTALDAMLSAYSTGESDGQAINYSLYVYDPDRAYFFAPQIPFNQSGVYFFSDNTRPEWFDEALKIKGRGYLKVIDQQTLIGPQKTLAYIRAVNTIADGKDVIGVLVATNMNEKIASTFESVSLPDGEIYYTDAEHTVLTSNTMKIGSKLELPDFKWEEGSGVDTIGYVAADFIYVMNYSRPQQQLIYKIPVKALLQQQNELKRIIQLITVMYAVSAFVLLMYFWRSLLTPLQKLAMFVRSYVPGKIVPQTPGKGRSDEVGVLIASVYDMAGRLNSLIRDQYQQEIKQKEAQLQILYAQINPHLLYNTLESIYWKSALEGKTESAEMIKELSKLMRISLSKGRELITFGEELEHAGAYVRLQQKRYEYSFQLEWKVDEAVKQCLIPKITLQPLIENAIIHGVRHMDEDGKIIVSASIIDQRFCVTVEDNGYKEVDYERIRRTLEQEGPTKSGYGIRNIHQRLRLHFGRQYGLGYREGEHGGTVVTVMMPVVRPEEPELIRE</sequence>
<keyword evidence="8" id="KW-0418">Kinase</keyword>
<dbReference type="PROSITE" id="PS50885">
    <property type="entry name" value="HAMP"/>
    <property type="match status" value="1"/>
</dbReference>
<feature type="transmembrane region" description="Helical" evidence="6">
    <location>
        <begin position="18"/>
        <end position="36"/>
    </location>
</feature>
<keyword evidence="9" id="KW-1185">Reference proteome</keyword>
<protein>
    <submittedName>
        <fullName evidence="8">Sensor histidine kinase</fullName>
    </submittedName>
</protein>
<dbReference type="GO" id="GO:0005886">
    <property type="term" value="C:plasma membrane"/>
    <property type="evidence" value="ECO:0007669"/>
    <property type="project" value="UniProtKB-SubCell"/>
</dbReference>
<evidence type="ECO:0000256" key="3">
    <source>
        <dbReference type="ARBA" id="ARBA00022553"/>
    </source>
</evidence>
<dbReference type="AlphaFoldDB" id="A0A934MJW9"/>
<dbReference type="EMBL" id="JAELUP010000007">
    <property type="protein sequence ID" value="MBJ6360385.1"/>
    <property type="molecule type" value="Genomic_DNA"/>
</dbReference>
<keyword evidence="6" id="KW-0812">Transmembrane</keyword>
<organism evidence="8 9">
    <name type="scientific">Paenibacillus roseus</name>
    <dbReference type="NCBI Taxonomy" id="2798579"/>
    <lineage>
        <taxon>Bacteria</taxon>
        <taxon>Bacillati</taxon>
        <taxon>Bacillota</taxon>
        <taxon>Bacilli</taxon>
        <taxon>Bacillales</taxon>
        <taxon>Paenibacillaceae</taxon>
        <taxon>Paenibacillus</taxon>
    </lineage>
</organism>
<dbReference type="Gene3D" id="6.10.340.10">
    <property type="match status" value="1"/>
</dbReference>
<evidence type="ECO:0000256" key="1">
    <source>
        <dbReference type="ARBA" id="ARBA00004651"/>
    </source>
</evidence>
<dbReference type="PANTHER" id="PTHR34220:SF7">
    <property type="entry name" value="SENSOR HISTIDINE KINASE YPDA"/>
    <property type="match status" value="1"/>
</dbReference>
<evidence type="ECO:0000313" key="8">
    <source>
        <dbReference type="EMBL" id="MBJ6360385.1"/>
    </source>
</evidence>
<gene>
    <name evidence="8" type="ORF">JFN88_03490</name>
</gene>
<comment type="caution">
    <text evidence="8">The sequence shown here is derived from an EMBL/GenBank/DDBJ whole genome shotgun (WGS) entry which is preliminary data.</text>
</comment>
<evidence type="ECO:0000256" key="6">
    <source>
        <dbReference type="SAM" id="Phobius"/>
    </source>
</evidence>
<dbReference type="SUPFAM" id="SSF55874">
    <property type="entry name" value="ATPase domain of HSP90 chaperone/DNA topoisomerase II/histidine kinase"/>
    <property type="match status" value="1"/>
</dbReference>
<keyword evidence="5 6" id="KW-0472">Membrane</keyword>
<dbReference type="InterPro" id="IPR003660">
    <property type="entry name" value="HAMP_dom"/>
</dbReference>
<proteinExistence type="predicted"/>
<dbReference type="Proteomes" id="UP000640274">
    <property type="component" value="Unassembled WGS sequence"/>
</dbReference>
<keyword evidence="4" id="KW-0808">Transferase</keyword>
<evidence type="ECO:0000313" key="9">
    <source>
        <dbReference type="Proteomes" id="UP000640274"/>
    </source>
</evidence>
<feature type="domain" description="HAMP" evidence="7">
    <location>
        <begin position="324"/>
        <end position="377"/>
    </location>
</feature>